<dbReference type="EMBL" id="CP113524">
    <property type="protein sequence ID" value="WAJ23707.1"/>
    <property type="molecule type" value="Genomic_DNA"/>
</dbReference>
<keyword evidence="2" id="KW-1185">Reference proteome</keyword>
<name>A0ABY7AAK5_9FIRM</name>
<accession>A0ABY7AAK5</accession>
<evidence type="ECO:0000313" key="1">
    <source>
        <dbReference type="EMBL" id="WAJ23707.1"/>
    </source>
</evidence>
<gene>
    <name evidence="1" type="ORF">OW255_19465</name>
</gene>
<dbReference type="Proteomes" id="UP001163115">
    <property type="component" value="Chromosome"/>
</dbReference>
<reference evidence="1" key="1">
    <citation type="submission" date="2022-11" db="EMBL/GenBank/DDBJ databases">
        <title>Lacrimispora xylanolytica sy1, complete genome.</title>
        <authorList>
            <person name="Choi S."/>
        </authorList>
    </citation>
    <scope>NUCLEOTIDE SEQUENCE</scope>
    <source>
        <strain evidence="1">Sy1</strain>
    </source>
</reference>
<protein>
    <submittedName>
        <fullName evidence="1">Uncharacterized protein</fullName>
    </submittedName>
</protein>
<evidence type="ECO:0000313" key="2">
    <source>
        <dbReference type="Proteomes" id="UP001163115"/>
    </source>
</evidence>
<proteinExistence type="predicted"/>
<sequence>MSKGHLKAVSGFKEEGSEFKKLFTITILNYLKSNDYILKNPQNKKNLSAGISCIEDEKE</sequence>
<dbReference type="RefSeq" id="WP_024838139.1">
    <property type="nucleotide sequence ID" value="NZ_CP113524.1"/>
</dbReference>
<organism evidence="1 2">
    <name type="scientific">Lacrimispora xylanolytica</name>
    <dbReference type="NCBI Taxonomy" id="29375"/>
    <lineage>
        <taxon>Bacteria</taxon>
        <taxon>Bacillati</taxon>
        <taxon>Bacillota</taxon>
        <taxon>Clostridia</taxon>
        <taxon>Lachnospirales</taxon>
        <taxon>Lachnospiraceae</taxon>
        <taxon>Lacrimispora</taxon>
    </lineage>
</organism>